<dbReference type="Gene3D" id="1.10.472.10">
    <property type="entry name" value="Cyclin-like"/>
    <property type="match status" value="2"/>
</dbReference>
<dbReference type="Pfam" id="PF00134">
    <property type="entry name" value="Cyclin_N"/>
    <property type="match status" value="1"/>
</dbReference>
<dbReference type="SMART" id="SM00385">
    <property type="entry name" value="CYCLIN"/>
    <property type="match status" value="1"/>
</dbReference>
<evidence type="ECO:0000259" key="8">
    <source>
        <dbReference type="SMART" id="SM01332"/>
    </source>
</evidence>
<feature type="compositionally biased region" description="Low complexity" evidence="6">
    <location>
        <begin position="329"/>
        <end position="339"/>
    </location>
</feature>
<evidence type="ECO:0000256" key="5">
    <source>
        <dbReference type="RuleBase" id="RU000383"/>
    </source>
</evidence>
<dbReference type="CDD" id="cd20543">
    <property type="entry name" value="CYCLIN_AtCycD-like_rpt1"/>
    <property type="match status" value="1"/>
</dbReference>
<dbReference type="PANTHER" id="PTHR10177">
    <property type="entry name" value="CYCLINS"/>
    <property type="match status" value="1"/>
</dbReference>
<dbReference type="InterPro" id="IPR006671">
    <property type="entry name" value="Cyclin_N"/>
</dbReference>
<keyword evidence="2" id="KW-0132">Cell division</keyword>
<dbReference type="PROSITE" id="PS00292">
    <property type="entry name" value="CYCLINS"/>
    <property type="match status" value="1"/>
</dbReference>
<gene>
    <name evidence="9" type="ORF">Taro_028091</name>
</gene>
<sequence length="368" mass="39918">MPLSSSSSGHPHQGLFSSSASDEHSNDLLLCGEDASSLSDDERLVPLFPPGSKCPAGVDEDVGEEDGNDVAAAWVGIEADHFPEMDYRSRFRPRSGNLDPAARLRSVAWILKVAEFYQFQPVTAYLAVNYMDRFLSRHALPQQPGGWPVQLLAVACLSLAAKMEETLVPSLLDLQVEGARFVFEPRTIQRMELLVLDAVNWRLRSITPFAFLGFFACKADPGRSLTGYLISRATRIILATTEEIEFLGHCPSAVAAAAVACSAREAPALSSISPESAASWCAGLTREGIVNCYQLMQELVLSGSGQHKQQRRSRIPPLQGIKLLGSEVLSSSSSPPSSASKRRKLSSRSWVDDGKGAGRRTEEGDDIN</sequence>
<comment type="similarity">
    <text evidence="1">Belongs to the cyclin family. Cyclin D subfamily.</text>
</comment>
<dbReference type="FunFam" id="1.10.472.10:FF:000034">
    <property type="entry name" value="D2/4-type cyclin"/>
    <property type="match status" value="1"/>
</dbReference>
<dbReference type="InterPro" id="IPR039361">
    <property type="entry name" value="Cyclin"/>
</dbReference>
<dbReference type="GO" id="GO:0051301">
    <property type="term" value="P:cell division"/>
    <property type="evidence" value="ECO:0007669"/>
    <property type="project" value="UniProtKB-KW"/>
</dbReference>
<evidence type="ECO:0000313" key="9">
    <source>
        <dbReference type="EMBL" id="MQL95423.1"/>
    </source>
</evidence>
<comment type="caution">
    <text evidence="9">The sequence shown here is derived from an EMBL/GenBank/DDBJ whole genome shotgun (WGS) entry which is preliminary data.</text>
</comment>
<keyword evidence="3 5" id="KW-0195">Cyclin</keyword>
<evidence type="ECO:0000256" key="4">
    <source>
        <dbReference type="ARBA" id="ARBA00023306"/>
    </source>
</evidence>
<dbReference type="Proteomes" id="UP000652761">
    <property type="component" value="Unassembled WGS sequence"/>
</dbReference>
<evidence type="ECO:0000313" key="10">
    <source>
        <dbReference type="Proteomes" id="UP000652761"/>
    </source>
</evidence>
<evidence type="ECO:0000259" key="7">
    <source>
        <dbReference type="SMART" id="SM00385"/>
    </source>
</evidence>
<dbReference type="InterPro" id="IPR013763">
    <property type="entry name" value="Cyclin-like_dom"/>
</dbReference>
<dbReference type="InterPro" id="IPR004367">
    <property type="entry name" value="Cyclin_C-dom"/>
</dbReference>
<dbReference type="Pfam" id="PF02984">
    <property type="entry name" value="Cyclin_C"/>
    <property type="match status" value="1"/>
</dbReference>
<dbReference type="EMBL" id="NMUH01001792">
    <property type="protein sequence ID" value="MQL95423.1"/>
    <property type="molecule type" value="Genomic_DNA"/>
</dbReference>
<evidence type="ECO:0008006" key="11">
    <source>
        <dbReference type="Google" id="ProtNLM"/>
    </source>
</evidence>
<evidence type="ECO:0000256" key="3">
    <source>
        <dbReference type="ARBA" id="ARBA00023127"/>
    </source>
</evidence>
<dbReference type="AlphaFoldDB" id="A0A843VT76"/>
<evidence type="ECO:0000256" key="1">
    <source>
        <dbReference type="ARBA" id="ARBA00009065"/>
    </source>
</evidence>
<dbReference type="InterPro" id="IPR048258">
    <property type="entry name" value="Cyclins_cyclin-box"/>
</dbReference>
<dbReference type="SUPFAM" id="SSF47954">
    <property type="entry name" value="Cyclin-like"/>
    <property type="match status" value="2"/>
</dbReference>
<accession>A0A843VT76</accession>
<proteinExistence type="inferred from homology"/>
<feature type="domain" description="Cyclin-like" evidence="7">
    <location>
        <begin position="108"/>
        <end position="197"/>
    </location>
</feature>
<feature type="region of interest" description="Disordered" evidence="6">
    <location>
        <begin position="326"/>
        <end position="368"/>
    </location>
</feature>
<organism evidence="9 10">
    <name type="scientific">Colocasia esculenta</name>
    <name type="common">Wild taro</name>
    <name type="synonym">Arum esculentum</name>
    <dbReference type="NCBI Taxonomy" id="4460"/>
    <lineage>
        <taxon>Eukaryota</taxon>
        <taxon>Viridiplantae</taxon>
        <taxon>Streptophyta</taxon>
        <taxon>Embryophyta</taxon>
        <taxon>Tracheophyta</taxon>
        <taxon>Spermatophyta</taxon>
        <taxon>Magnoliopsida</taxon>
        <taxon>Liliopsida</taxon>
        <taxon>Araceae</taxon>
        <taxon>Aroideae</taxon>
        <taxon>Colocasieae</taxon>
        <taxon>Colocasia</taxon>
    </lineage>
</organism>
<dbReference type="InterPro" id="IPR036915">
    <property type="entry name" value="Cyclin-like_sf"/>
</dbReference>
<feature type="domain" description="Cyclin C-terminal" evidence="8">
    <location>
        <begin position="206"/>
        <end position="337"/>
    </location>
</feature>
<reference evidence="9" key="1">
    <citation type="submission" date="2017-07" db="EMBL/GenBank/DDBJ databases">
        <title>Taro Niue Genome Assembly and Annotation.</title>
        <authorList>
            <person name="Atibalentja N."/>
            <person name="Keating K."/>
            <person name="Fields C.J."/>
        </authorList>
    </citation>
    <scope>NUCLEOTIDE SEQUENCE</scope>
    <source>
        <strain evidence="9">Niue_2</strain>
        <tissue evidence="9">Leaf</tissue>
    </source>
</reference>
<name>A0A843VT76_COLES</name>
<evidence type="ECO:0000256" key="2">
    <source>
        <dbReference type="ARBA" id="ARBA00022618"/>
    </source>
</evidence>
<dbReference type="SMART" id="SM01332">
    <property type="entry name" value="Cyclin_C"/>
    <property type="match status" value="1"/>
</dbReference>
<keyword evidence="10" id="KW-1185">Reference proteome</keyword>
<keyword evidence="4" id="KW-0131">Cell cycle</keyword>
<evidence type="ECO:0000256" key="6">
    <source>
        <dbReference type="SAM" id="MobiDB-lite"/>
    </source>
</evidence>
<feature type="compositionally biased region" description="Basic and acidic residues" evidence="6">
    <location>
        <begin position="350"/>
        <end position="362"/>
    </location>
</feature>
<feature type="region of interest" description="Disordered" evidence="6">
    <location>
        <begin position="1"/>
        <end position="23"/>
    </location>
</feature>
<dbReference type="OrthoDB" id="5590282at2759"/>
<feature type="compositionally biased region" description="Polar residues" evidence="6">
    <location>
        <begin position="1"/>
        <end position="20"/>
    </location>
</feature>
<protein>
    <recommendedName>
        <fullName evidence="11">Cyclin D1</fullName>
    </recommendedName>
</protein>